<evidence type="ECO:0000256" key="1">
    <source>
        <dbReference type="ARBA" id="ARBA00022679"/>
    </source>
</evidence>
<name>A0A2X2UQC1_9FIRM</name>
<dbReference type="AlphaFoldDB" id="A0A2X2UQC1"/>
<keyword evidence="4" id="KW-0396">Initiation factor</keyword>
<dbReference type="EMBL" id="UAVW01000014">
    <property type="protein sequence ID" value="SQB14095.1"/>
    <property type="molecule type" value="Genomic_DNA"/>
</dbReference>
<dbReference type="SUPFAM" id="SSF53448">
    <property type="entry name" value="Nucleotide-diphospho-sugar transferases"/>
    <property type="match status" value="1"/>
</dbReference>
<sequence length="133" mass="15021">MIEYVIIQAGGKGTRLKRLTQNKPKGIVPVNNLPIIFHLFNKYPQKKFIIIGDYKHEVLEEYLESFCKVKYVTVKAKGTGTCAGIGDALKYIPDGFPFMLIWSDLILGADTDINGLGEENYIGISKDFECRWS</sequence>
<feature type="domain" description="Nucleotidyl transferase" evidence="3">
    <location>
        <begin position="5"/>
        <end position="108"/>
    </location>
</feature>
<keyword evidence="5" id="KW-1185">Reference proteome</keyword>
<protein>
    <submittedName>
        <fullName evidence="4">Nucleoside-diphosphate-sugar pyrophosphorylase involved in lipopolysaccharide biosynthesis/translation initiation factor 2B, gamma/epsilon subunits</fullName>
    </submittedName>
</protein>
<evidence type="ECO:0000313" key="5">
    <source>
        <dbReference type="Proteomes" id="UP000251853"/>
    </source>
</evidence>
<dbReference type="InterPro" id="IPR029044">
    <property type="entry name" value="Nucleotide-diphossugar_trans"/>
</dbReference>
<dbReference type="PANTHER" id="PTHR43584">
    <property type="entry name" value="NUCLEOTIDYL TRANSFERASE"/>
    <property type="match status" value="1"/>
</dbReference>
<evidence type="ECO:0000259" key="3">
    <source>
        <dbReference type="Pfam" id="PF00483"/>
    </source>
</evidence>
<dbReference type="Gene3D" id="3.90.550.10">
    <property type="entry name" value="Spore Coat Polysaccharide Biosynthesis Protein SpsA, Chain A"/>
    <property type="match status" value="1"/>
</dbReference>
<dbReference type="RefSeq" id="WP_242997705.1">
    <property type="nucleotide sequence ID" value="NZ_UAVW01000014.1"/>
</dbReference>
<reference evidence="4 5" key="1">
    <citation type="submission" date="2018-06" db="EMBL/GenBank/DDBJ databases">
        <authorList>
            <consortium name="Pathogen Informatics"/>
            <person name="Doyle S."/>
        </authorList>
    </citation>
    <scope>NUCLEOTIDE SEQUENCE [LARGE SCALE GENOMIC DNA]</scope>
    <source>
        <strain evidence="4 5">NCTC11224</strain>
    </source>
</reference>
<dbReference type="Proteomes" id="UP000251853">
    <property type="component" value="Unassembled WGS sequence"/>
</dbReference>
<dbReference type="Pfam" id="PF00483">
    <property type="entry name" value="NTP_transferase"/>
    <property type="match status" value="1"/>
</dbReference>
<dbReference type="InterPro" id="IPR050065">
    <property type="entry name" value="GlmU-like"/>
</dbReference>
<accession>A0A2X2UQC1</accession>
<keyword evidence="4" id="KW-0648">Protein biosynthesis</keyword>
<dbReference type="PANTHER" id="PTHR43584:SF8">
    <property type="entry name" value="N-ACETYLMURAMATE ALPHA-1-PHOSPHATE URIDYLYLTRANSFERASE"/>
    <property type="match status" value="1"/>
</dbReference>
<keyword evidence="2" id="KW-0548">Nucleotidyltransferase</keyword>
<keyword evidence="1" id="KW-0808">Transferase</keyword>
<dbReference type="GO" id="GO:0016779">
    <property type="term" value="F:nucleotidyltransferase activity"/>
    <property type="evidence" value="ECO:0007669"/>
    <property type="project" value="UniProtKB-KW"/>
</dbReference>
<dbReference type="GO" id="GO:0003743">
    <property type="term" value="F:translation initiation factor activity"/>
    <property type="evidence" value="ECO:0007669"/>
    <property type="project" value="UniProtKB-KW"/>
</dbReference>
<evidence type="ECO:0000313" key="4">
    <source>
        <dbReference type="EMBL" id="SQB14095.1"/>
    </source>
</evidence>
<evidence type="ECO:0000256" key="2">
    <source>
        <dbReference type="ARBA" id="ARBA00022695"/>
    </source>
</evidence>
<proteinExistence type="predicted"/>
<organism evidence="4 5">
    <name type="scientific">Enterocloster clostridioformis</name>
    <dbReference type="NCBI Taxonomy" id="1531"/>
    <lineage>
        <taxon>Bacteria</taxon>
        <taxon>Bacillati</taxon>
        <taxon>Bacillota</taxon>
        <taxon>Clostridia</taxon>
        <taxon>Lachnospirales</taxon>
        <taxon>Lachnospiraceae</taxon>
        <taxon>Enterocloster</taxon>
    </lineage>
</organism>
<dbReference type="InterPro" id="IPR005835">
    <property type="entry name" value="NTP_transferase_dom"/>
</dbReference>
<gene>
    <name evidence="4" type="ORF">NCTC11224_03126</name>
</gene>